<dbReference type="EMBL" id="JAAILA010000012">
    <property type="protein sequence ID" value="NEX88878.1"/>
    <property type="molecule type" value="Genomic_DNA"/>
</dbReference>
<dbReference type="Proteomes" id="UP000472827">
    <property type="component" value="Unassembled WGS sequence"/>
</dbReference>
<reference evidence="1 2" key="1">
    <citation type="submission" date="2020-02" db="EMBL/GenBank/DDBJ databases">
        <title>Genome sequencing of Aeromonas rivipollensis.</title>
        <authorList>
            <person name="Fono-Tamo Ubani E.K."/>
            <person name="Lekota K.E."/>
        </authorList>
    </citation>
    <scope>NUCLEOTIDE SEQUENCE [LARGE SCALE GENOMIC DNA]</scope>
    <source>
        <strain evidence="1 2">G78</strain>
    </source>
</reference>
<dbReference type="RefSeq" id="WP_163136744.1">
    <property type="nucleotide sequence ID" value="NZ_JAAILA010000012.1"/>
</dbReference>
<organism evidence="1 2">
    <name type="scientific">Aeromonas rivipollensis</name>
    <dbReference type="NCBI Taxonomy" id="948519"/>
    <lineage>
        <taxon>Bacteria</taxon>
        <taxon>Pseudomonadati</taxon>
        <taxon>Pseudomonadota</taxon>
        <taxon>Gammaproteobacteria</taxon>
        <taxon>Aeromonadales</taxon>
        <taxon>Aeromonadaceae</taxon>
        <taxon>Aeromonas</taxon>
    </lineage>
</organism>
<evidence type="ECO:0008006" key="3">
    <source>
        <dbReference type="Google" id="ProtNLM"/>
    </source>
</evidence>
<proteinExistence type="predicted"/>
<keyword evidence="2" id="KW-1185">Reference proteome</keyword>
<comment type="caution">
    <text evidence="1">The sequence shown here is derived from an EMBL/GenBank/DDBJ whole genome shotgun (WGS) entry which is preliminary data.</text>
</comment>
<gene>
    <name evidence="1" type="ORF">G4923_09195</name>
</gene>
<sequence>MKFLDKFGLKPLSFELEGETVYYKQISYNLAITIANENNDIIRQLIIIRHCLCESEEGTMVFHEDTDLAEIGDKLPFETISTIATEIAKLSGPKARDEQLKKKHKS</sequence>
<evidence type="ECO:0000313" key="1">
    <source>
        <dbReference type="EMBL" id="NEX88878.1"/>
    </source>
</evidence>
<accession>A0ABX0CY64</accession>
<protein>
    <recommendedName>
        <fullName evidence="3">Phage protein</fullName>
    </recommendedName>
</protein>
<name>A0ABX0CY64_9GAMM</name>
<evidence type="ECO:0000313" key="2">
    <source>
        <dbReference type="Proteomes" id="UP000472827"/>
    </source>
</evidence>